<accession>A0A9Q0N5D3</accession>
<dbReference type="EMBL" id="WJQU01000002">
    <property type="protein sequence ID" value="KAJ6643867.1"/>
    <property type="molecule type" value="Genomic_DNA"/>
</dbReference>
<name>A0A9Q0N5D3_9DIPT</name>
<sequence length="114" mass="12984">MIVKNTANFSDQREVGKGRVHFEPILQVLGIDQGQSDTVLCGGFSYHDSRLKFSSIWLNDASQINLDGEKECSDGSKYLSGDEHILIEYCWKQYTKRGPHEVFRISPEIENAFL</sequence>
<protein>
    <submittedName>
        <fullName evidence="1">Uncharacterized protein</fullName>
    </submittedName>
</protein>
<proteinExistence type="predicted"/>
<gene>
    <name evidence="1" type="ORF">Bhyg_08832</name>
</gene>
<dbReference type="AlphaFoldDB" id="A0A9Q0N5D3"/>
<reference evidence="1" key="1">
    <citation type="submission" date="2022-07" db="EMBL/GenBank/DDBJ databases">
        <authorList>
            <person name="Trinca V."/>
            <person name="Uliana J.V.C."/>
            <person name="Torres T.T."/>
            <person name="Ward R.J."/>
            <person name="Monesi N."/>
        </authorList>
    </citation>
    <scope>NUCLEOTIDE SEQUENCE</scope>
    <source>
        <strain evidence="1">HSMRA1968</strain>
        <tissue evidence="1">Whole embryos</tissue>
    </source>
</reference>
<dbReference type="Proteomes" id="UP001151699">
    <property type="component" value="Chromosome B"/>
</dbReference>
<comment type="caution">
    <text evidence="1">The sequence shown here is derived from an EMBL/GenBank/DDBJ whole genome shotgun (WGS) entry which is preliminary data.</text>
</comment>
<evidence type="ECO:0000313" key="1">
    <source>
        <dbReference type="EMBL" id="KAJ6643867.1"/>
    </source>
</evidence>
<keyword evidence="2" id="KW-1185">Reference proteome</keyword>
<dbReference type="OrthoDB" id="9987417at2759"/>
<evidence type="ECO:0000313" key="2">
    <source>
        <dbReference type="Proteomes" id="UP001151699"/>
    </source>
</evidence>
<organism evidence="1 2">
    <name type="scientific">Pseudolycoriella hygida</name>
    <dbReference type="NCBI Taxonomy" id="35572"/>
    <lineage>
        <taxon>Eukaryota</taxon>
        <taxon>Metazoa</taxon>
        <taxon>Ecdysozoa</taxon>
        <taxon>Arthropoda</taxon>
        <taxon>Hexapoda</taxon>
        <taxon>Insecta</taxon>
        <taxon>Pterygota</taxon>
        <taxon>Neoptera</taxon>
        <taxon>Endopterygota</taxon>
        <taxon>Diptera</taxon>
        <taxon>Nematocera</taxon>
        <taxon>Sciaroidea</taxon>
        <taxon>Sciaridae</taxon>
        <taxon>Pseudolycoriella</taxon>
    </lineage>
</organism>